<feature type="coiled-coil region" evidence="1">
    <location>
        <begin position="51"/>
        <end position="78"/>
    </location>
</feature>
<evidence type="ECO:0000313" key="3">
    <source>
        <dbReference type="Proteomes" id="UP001304814"/>
    </source>
</evidence>
<protein>
    <submittedName>
        <fullName evidence="2">Uncharacterized protein</fullName>
    </submittedName>
</protein>
<dbReference type="Proteomes" id="UP001304814">
    <property type="component" value="Segment"/>
</dbReference>
<accession>A0AA96ENU8</accession>
<organism evidence="2 3">
    <name type="scientific">Bacillus phage DZ1</name>
    <dbReference type="NCBI Taxonomy" id="3075862"/>
    <lineage>
        <taxon>Viruses</taxon>
        <taxon>Duplodnaviria</taxon>
        <taxon>Heunggongvirae</taxon>
        <taxon>Uroviricota</taxon>
        <taxon>Caudoviricetes</taxon>
        <taxon>Ehrlichviridae</taxon>
        <taxon>Dazunavirus</taxon>
        <taxon>Dazunavirus DZ1</taxon>
    </lineage>
</organism>
<dbReference type="EMBL" id="OR338916">
    <property type="protein sequence ID" value="WNL49473.1"/>
    <property type="molecule type" value="Genomic_DNA"/>
</dbReference>
<keyword evidence="3" id="KW-1185">Reference proteome</keyword>
<name>A0AA96ENU8_9CAUD</name>
<keyword evidence="1" id="KW-0175">Coiled coil</keyword>
<reference evidence="2 3" key="1">
    <citation type="submission" date="2023-07" db="EMBL/GenBank/DDBJ databases">
        <title>Isolation and characterization of Bacillus cereus bacteriophage DZ1 and its application in foods.</title>
        <authorList>
            <person name="Huang Z."/>
            <person name="Ding Y."/>
            <person name="Wu Q."/>
        </authorList>
    </citation>
    <scope>NUCLEOTIDE SEQUENCE [LARGE SCALE GENOMIC DNA]</scope>
</reference>
<evidence type="ECO:0000256" key="1">
    <source>
        <dbReference type="SAM" id="Coils"/>
    </source>
</evidence>
<proteinExistence type="predicted"/>
<evidence type="ECO:0000313" key="2">
    <source>
        <dbReference type="EMBL" id="WNL49473.1"/>
    </source>
</evidence>
<sequence>MEKCNCKLCEAREFFTGFDKNGKYTGEVTETPSIYDQLKGAVEKFNKRGCINQLLNSLEEIATRLDKLDTDLLELHTEAAEPREYIRQQIEKLRGELY</sequence>